<dbReference type="InterPro" id="IPR029044">
    <property type="entry name" value="Nucleotide-diphossugar_trans"/>
</dbReference>
<reference evidence="1" key="1">
    <citation type="submission" date="2023-03" db="EMBL/GenBank/DDBJ databases">
        <authorList>
            <person name="Cleenwerck I."/>
        </authorList>
    </citation>
    <scope>NUCLEOTIDE SEQUENCE</scope>
    <source>
        <strain evidence="1">LMG 32879</strain>
    </source>
</reference>
<gene>
    <name evidence="1" type="ORF">LMG32879_003270</name>
</gene>
<dbReference type="Gene3D" id="3.90.550.10">
    <property type="entry name" value="Spore Coat Polysaccharide Biosynthesis Protein SpsA, Chain A"/>
    <property type="match status" value="1"/>
</dbReference>
<organism evidence="1 2">
    <name type="scientific">Brytella acorum</name>
    <dbReference type="NCBI Taxonomy" id="2959299"/>
    <lineage>
        <taxon>Bacteria</taxon>
        <taxon>Pseudomonadati</taxon>
        <taxon>Pseudomonadota</taxon>
        <taxon>Alphaproteobacteria</taxon>
        <taxon>Acetobacterales</taxon>
        <taxon>Acetobacteraceae</taxon>
        <taxon>Brytella</taxon>
    </lineage>
</organism>
<proteinExistence type="predicted"/>
<dbReference type="RefSeq" id="WP_289844006.1">
    <property type="nucleotide sequence ID" value="NZ_CATKSH010000060.1"/>
</dbReference>
<dbReference type="AlphaFoldDB" id="A0AA35XZH2"/>
<evidence type="ECO:0000313" key="1">
    <source>
        <dbReference type="EMBL" id="CAI9122404.1"/>
    </source>
</evidence>
<dbReference type="Proteomes" id="UP001176960">
    <property type="component" value="Unassembled WGS sequence"/>
</dbReference>
<accession>A0AA35XZH2</accession>
<dbReference type="SUPFAM" id="SSF53448">
    <property type="entry name" value="Nucleotide-diphospho-sugar transferases"/>
    <property type="match status" value="1"/>
</dbReference>
<comment type="caution">
    <text evidence="1">The sequence shown here is derived from an EMBL/GenBank/DDBJ whole genome shotgun (WGS) entry which is preliminary data.</text>
</comment>
<sequence length="454" mass="52922">MKKYLLTHHGFLLAIINNSICQIKIKDLNDFKNVIYIEDISKYKCRIKTKEGDVFSYDIKNKLDKIAVEECYLDIEYKSNKHVIIKYKGLFLSANTDMEVTLREHAFSWEEFRVVTEEDIEKILCISNNDILVNKKIHQFNCISGDEVKYKDISIKIDDILSEISKNKMEFSFFINEFPFYAKVINPLFVYVVFGDDVFEQFKLSIKSLCDIGKYTGDIVIVTDMSHEIVTREIKRIYIKPNKIIIINANAKDRLDYVGCRINTLSSSLMFKYQPIFYLDADVLINNKLDNVIYKSVSSDKISAQLEDYPNFNNKIKHNISVGSTLFSESEFDIGNVNGFNAGIIMIPSGEKFHFVFKIAYKMIVLYTQKYGRDSIPYYDQSVLNYILYKFDLYSSSPISDVTELSCEAGIQEATFVHFFPSGNKRLEEMKKFLYEKKIIGEKFLESIMHRERV</sequence>
<keyword evidence="2" id="KW-1185">Reference proteome</keyword>
<dbReference type="EMBL" id="CATKSH010000060">
    <property type="protein sequence ID" value="CAI9122404.1"/>
    <property type="molecule type" value="Genomic_DNA"/>
</dbReference>
<evidence type="ECO:0008006" key="3">
    <source>
        <dbReference type="Google" id="ProtNLM"/>
    </source>
</evidence>
<name>A0AA35XZH2_9PROT</name>
<protein>
    <recommendedName>
        <fullName evidence="3">Glycosyl transferase family 8</fullName>
    </recommendedName>
</protein>
<evidence type="ECO:0000313" key="2">
    <source>
        <dbReference type="Proteomes" id="UP001176960"/>
    </source>
</evidence>